<evidence type="ECO:0000313" key="3">
    <source>
        <dbReference type="Proteomes" id="UP000464178"/>
    </source>
</evidence>
<feature type="transmembrane region" description="Helical" evidence="1">
    <location>
        <begin position="15"/>
        <end position="41"/>
    </location>
</feature>
<accession>A0A6P2DBW7</accession>
<protein>
    <submittedName>
        <fullName evidence="2">Uncharacterized protein</fullName>
    </submittedName>
</protein>
<keyword evidence="1" id="KW-0472">Membrane</keyword>
<dbReference type="KEGG" id="gms:SOIL9_05130"/>
<dbReference type="AlphaFoldDB" id="A0A6P2DBW7"/>
<evidence type="ECO:0000256" key="1">
    <source>
        <dbReference type="SAM" id="Phobius"/>
    </source>
</evidence>
<dbReference type="EMBL" id="LR593886">
    <property type="protein sequence ID" value="VTR97845.1"/>
    <property type="molecule type" value="Genomic_DNA"/>
</dbReference>
<keyword evidence="1" id="KW-1133">Transmembrane helix</keyword>
<feature type="transmembrane region" description="Helical" evidence="1">
    <location>
        <begin position="61"/>
        <end position="91"/>
    </location>
</feature>
<dbReference type="Proteomes" id="UP000464178">
    <property type="component" value="Chromosome"/>
</dbReference>
<name>A0A6P2DBW7_9BACT</name>
<sequence length="100" mass="10648">MPPKELRTPFPTGRWLWAATVGALVFLVSWGIGIGGTLLIIRAVPADVPNPTEPREGLGDAMTAMFLFCLGVVLSFFPAAVVGYAAAVLVVHRRVTRGQS</sequence>
<reference evidence="2 3" key="1">
    <citation type="submission" date="2019-05" db="EMBL/GenBank/DDBJ databases">
        <authorList>
            <consortium name="Science for Life Laboratories"/>
        </authorList>
    </citation>
    <scope>NUCLEOTIDE SEQUENCE [LARGE SCALE GENOMIC DNA]</scope>
    <source>
        <strain evidence="2">Soil9</strain>
    </source>
</reference>
<keyword evidence="3" id="KW-1185">Reference proteome</keyword>
<gene>
    <name evidence="2" type="ORF">SOIL9_05130</name>
</gene>
<proteinExistence type="predicted"/>
<organism evidence="2 3">
    <name type="scientific">Gemmata massiliana</name>
    <dbReference type="NCBI Taxonomy" id="1210884"/>
    <lineage>
        <taxon>Bacteria</taxon>
        <taxon>Pseudomonadati</taxon>
        <taxon>Planctomycetota</taxon>
        <taxon>Planctomycetia</taxon>
        <taxon>Gemmatales</taxon>
        <taxon>Gemmataceae</taxon>
        <taxon>Gemmata</taxon>
    </lineage>
</organism>
<keyword evidence="1" id="KW-0812">Transmembrane</keyword>
<evidence type="ECO:0000313" key="2">
    <source>
        <dbReference type="EMBL" id="VTR97845.1"/>
    </source>
</evidence>